<reference evidence="1 2" key="1">
    <citation type="journal article" date="2018" name="Front. Plant Sci.">
        <title>Red Clover (Trifolium pratense) and Zigzag Clover (T. medium) - A Picture of Genomic Similarities and Differences.</title>
        <authorList>
            <person name="Dluhosova J."/>
            <person name="Istvanek J."/>
            <person name="Nedelnik J."/>
            <person name="Repkova J."/>
        </authorList>
    </citation>
    <scope>NUCLEOTIDE SEQUENCE [LARGE SCALE GENOMIC DNA]</scope>
    <source>
        <strain evidence="2">cv. 10/8</strain>
        <tissue evidence="1">Leaf</tissue>
    </source>
</reference>
<dbReference type="EMBL" id="LXQA010009537">
    <property type="protein sequence ID" value="MCH85993.1"/>
    <property type="molecule type" value="Genomic_DNA"/>
</dbReference>
<name>A0A392MFN7_9FABA</name>
<sequence>MQKQVVLLLLAKREARFARQTCDNSPSLILHCFHQFLCFRTTHCCYKCRIEVVGDEDRAFGGGGGRT</sequence>
<protein>
    <submittedName>
        <fullName evidence="1">Uncharacterized protein</fullName>
    </submittedName>
</protein>
<evidence type="ECO:0000313" key="2">
    <source>
        <dbReference type="Proteomes" id="UP000265520"/>
    </source>
</evidence>
<dbReference type="Proteomes" id="UP000265520">
    <property type="component" value="Unassembled WGS sequence"/>
</dbReference>
<proteinExistence type="predicted"/>
<dbReference type="AlphaFoldDB" id="A0A392MFN7"/>
<keyword evidence="2" id="KW-1185">Reference proteome</keyword>
<gene>
    <name evidence="1" type="ORF">A2U01_0006846</name>
</gene>
<organism evidence="1 2">
    <name type="scientific">Trifolium medium</name>
    <dbReference type="NCBI Taxonomy" id="97028"/>
    <lineage>
        <taxon>Eukaryota</taxon>
        <taxon>Viridiplantae</taxon>
        <taxon>Streptophyta</taxon>
        <taxon>Embryophyta</taxon>
        <taxon>Tracheophyta</taxon>
        <taxon>Spermatophyta</taxon>
        <taxon>Magnoliopsida</taxon>
        <taxon>eudicotyledons</taxon>
        <taxon>Gunneridae</taxon>
        <taxon>Pentapetalae</taxon>
        <taxon>rosids</taxon>
        <taxon>fabids</taxon>
        <taxon>Fabales</taxon>
        <taxon>Fabaceae</taxon>
        <taxon>Papilionoideae</taxon>
        <taxon>50 kb inversion clade</taxon>
        <taxon>NPAAA clade</taxon>
        <taxon>Hologalegina</taxon>
        <taxon>IRL clade</taxon>
        <taxon>Trifolieae</taxon>
        <taxon>Trifolium</taxon>
    </lineage>
</organism>
<comment type="caution">
    <text evidence="1">The sequence shown here is derived from an EMBL/GenBank/DDBJ whole genome shotgun (WGS) entry which is preliminary data.</text>
</comment>
<accession>A0A392MFN7</accession>
<evidence type="ECO:0000313" key="1">
    <source>
        <dbReference type="EMBL" id="MCH85993.1"/>
    </source>
</evidence>